<evidence type="ECO:0000313" key="3">
    <source>
        <dbReference type="Proteomes" id="UP001482620"/>
    </source>
</evidence>
<protein>
    <recommendedName>
        <fullName evidence="4">Secreted protein</fullName>
    </recommendedName>
</protein>
<evidence type="ECO:0008006" key="4">
    <source>
        <dbReference type="Google" id="ProtNLM"/>
    </source>
</evidence>
<proteinExistence type="predicted"/>
<organism evidence="2 3">
    <name type="scientific">Ilyodon furcidens</name>
    <name type="common">goldbreast splitfin</name>
    <dbReference type="NCBI Taxonomy" id="33524"/>
    <lineage>
        <taxon>Eukaryota</taxon>
        <taxon>Metazoa</taxon>
        <taxon>Chordata</taxon>
        <taxon>Craniata</taxon>
        <taxon>Vertebrata</taxon>
        <taxon>Euteleostomi</taxon>
        <taxon>Actinopterygii</taxon>
        <taxon>Neopterygii</taxon>
        <taxon>Teleostei</taxon>
        <taxon>Neoteleostei</taxon>
        <taxon>Acanthomorphata</taxon>
        <taxon>Ovalentaria</taxon>
        <taxon>Atherinomorphae</taxon>
        <taxon>Cyprinodontiformes</taxon>
        <taxon>Goodeidae</taxon>
        <taxon>Ilyodon</taxon>
    </lineage>
</organism>
<keyword evidence="1" id="KW-0812">Transmembrane</keyword>
<keyword evidence="1" id="KW-1133">Transmembrane helix</keyword>
<gene>
    <name evidence="2" type="ORF">ILYODFUR_023284</name>
</gene>
<evidence type="ECO:0000256" key="1">
    <source>
        <dbReference type="SAM" id="Phobius"/>
    </source>
</evidence>
<keyword evidence="3" id="KW-1185">Reference proteome</keyword>
<comment type="caution">
    <text evidence="2">The sequence shown here is derived from an EMBL/GenBank/DDBJ whole genome shotgun (WGS) entry which is preliminary data.</text>
</comment>
<name>A0ABV0TAT7_9TELE</name>
<dbReference type="EMBL" id="JAHRIQ010025820">
    <property type="protein sequence ID" value="MEQ2229861.1"/>
    <property type="molecule type" value="Genomic_DNA"/>
</dbReference>
<dbReference type="Proteomes" id="UP001482620">
    <property type="component" value="Unassembled WGS sequence"/>
</dbReference>
<sequence length="135" mass="14784">MIKPVYVLWIPILSSAFVWIRIKLAASCSLRLLSQATSVPCPPSNIYRFTFITCLSALHGRSVHRDGKSMLESWSGLRLYGSCLEGIPDSVETFFSHTLDPACGSWSSGGPSAPTRDRPALLQVPVPVEPINLQL</sequence>
<reference evidence="2 3" key="1">
    <citation type="submission" date="2021-06" db="EMBL/GenBank/DDBJ databases">
        <authorList>
            <person name="Palmer J.M."/>
        </authorList>
    </citation>
    <scope>NUCLEOTIDE SEQUENCE [LARGE SCALE GENOMIC DNA]</scope>
    <source>
        <strain evidence="3">if_2019</strain>
        <tissue evidence="2">Muscle</tissue>
    </source>
</reference>
<keyword evidence="1" id="KW-0472">Membrane</keyword>
<feature type="transmembrane region" description="Helical" evidence="1">
    <location>
        <begin position="6"/>
        <end position="24"/>
    </location>
</feature>
<evidence type="ECO:0000313" key="2">
    <source>
        <dbReference type="EMBL" id="MEQ2229861.1"/>
    </source>
</evidence>
<accession>A0ABV0TAT7</accession>